<dbReference type="Pfam" id="PF00135">
    <property type="entry name" value="COesterase"/>
    <property type="match status" value="1"/>
</dbReference>
<dbReference type="InterPro" id="IPR002018">
    <property type="entry name" value="CarbesteraseB"/>
</dbReference>
<keyword evidence="6" id="KW-1185">Reference proteome</keyword>
<dbReference type="EMBL" id="JMSE01000558">
    <property type="protein sequence ID" value="KDN69107.1"/>
    <property type="molecule type" value="Genomic_DNA"/>
</dbReference>
<organism evidence="5 6">
    <name type="scientific">Colletotrichum sublineola</name>
    <name type="common">Sorghum anthracnose fungus</name>
    <dbReference type="NCBI Taxonomy" id="1173701"/>
    <lineage>
        <taxon>Eukaryota</taxon>
        <taxon>Fungi</taxon>
        <taxon>Dikarya</taxon>
        <taxon>Ascomycota</taxon>
        <taxon>Pezizomycotina</taxon>
        <taxon>Sordariomycetes</taxon>
        <taxon>Hypocreomycetidae</taxon>
        <taxon>Glomerellales</taxon>
        <taxon>Glomerellaceae</taxon>
        <taxon>Colletotrichum</taxon>
        <taxon>Colletotrichum graminicola species complex</taxon>
    </lineage>
</organism>
<evidence type="ECO:0000313" key="6">
    <source>
        <dbReference type="Proteomes" id="UP000027238"/>
    </source>
</evidence>
<dbReference type="Proteomes" id="UP000027238">
    <property type="component" value="Unassembled WGS sequence"/>
</dbReference>
<sequence>MVKLCLTNYAAILGAAAVAAYTPGGNATNPVISLGSAGSYLGVLQNNGTVVSWKGIPYAQPPVGSLRFMPPQALPSLDPNVVDTTTDALRCVQFAGAPYGVINSNIVGSRAGPGQEDCLKLWIWKPASVSAGAKLPVMMYIHGGALQYSAAPNNDFSDWVGQSQDFIAVNVGYRLGALGFMAHPSLPSANAGLLDQRFALHWIKKNIEAFGGDPNDVTIMGQSGGGYAVAAQIALYDGDNQGLFQKAIPRSIQRSPMFHVNDLADRNAQYFKLLNCTAGQAELDCFRQASVPALVNAYNSLTRYKPSSGLFQNLTFGQSGAFIPMIDGVTLTDSVTRLFQQGKVARVSVITGFVNDEGANTASRNMTTLDPATNSIWNLTESQVKQVISYYPTNATFGYASPDNFFLTSFKAYIMSLSPFGEAGITGSERVVSKGMSNAVGSSRVWSFRFNAPGVATSGNMTYPLNYVAHSADNSYLQNATSVMTPPEKAIALEWRAYIRSFIRTGNPNTEKLASSPTWQSYGALGDYINSPVRLVPQFAYSSDANSSFSTSTQLEITQRAQLEREDWWTSSPLLEATKL</sequence>
<dbReference type="OrthoDB" id="408631at2759"/>
<dbReference type="InterPro" id="IPR019826">
    <property type="entry name" value="Carboxylesterase_B_AS"/>
</dbReference>
<dbReference type="InterPro" id="IPR029058">
    <property type="entry name" value="AB_hydrolase_fold"/>
</dbReference>
<protein>
    <recommendedName>
        <fullName evidence="3">Carboxylic ester hydrolase</fullName>
        <ecNumber evidence="3">3.1.1.-</ecNumber>
    </recommendedName>
</protein>
<accession>A0A066XJM4</accession>
<dbReference type="ESTHER" id="colsu-a0a066xjm4">
    <property type="family name" value="Fungal_carboxylesterase_lipase"/>
</dbReference>
<name>A0A066XJM4_COLSU</name>
<proteinExistence type="inferred from homology"/>
<dbReference type="GO" id="GO:0016787">
    <property type="term" value="F:hydrolase activity"/>
    <property type="evidence" value="ECO:0007669"/>
    <property type="project" value="UniProtKB-KW"/>
</dbReference>
<dbReference type="AlphaFoldDB" id="A0A066XJM4"/>
<evidence type="ECO:0000259" key="4">
    <source>
        <dbReference type="Pfam" id="PF00135"/>
    </source>
</evidence>
<dbReference type="InterPro" id="IPR050309">
    <property type="entry name" value="Type-B_Carboxylest/Lipase"/>
</dbReference>
<feature type="domain" description="Carboxylesterase type B" evidence="4">
    <location>
        <begin position="38"/>
        <end position="522"/>
    </location>
</feature>
<dbReference type="Gene3D" id="3.40.50.1820">
    <property type="entry name" value="alpha/beta hydrolase"/>
    <property type="match status" value="1"/>
</dbReference>
<evidence type="ECO:0000256" key="2">
    <source>
        <dbReference type="ARBA" id="ARBA00022801"/>
    </source>
</evidence>
<dbReference type="PANTHER" id="PTHR11559">
    <property type="entry name" value="CARBOXYLESTERASE"/>
    <property type="match status" value="1"/>
</dbReference>
<evidence type="ECO:0000256" key="3">
    <source>
        <dbReference type="RuleBase" id="RU361235"/>
    </source>
</evidence>
<keyword evidence="2 3" id="KW-0378">Hydrolase</keyword>
<reference evidence="6" key="1">
    <citation type="journal article" date="2014" name="Genome Announc.">
        <title>Draft genome sequence of Colletotrichum sublineola, a destructive pathogen of cultivated sorghum.</title>
        <authorList>
            <person name="Baroncelli R."/>
            <person name="Sanz-Martin J.M."/>
            <person name="Rech G.E."/>
            <person name="Sukno S.A."/>
            <person name="Thon M.R."/>
        </authorList>
    </citation>
    <scope>NUCLEOTIDE SEQUENCE [LARGE SCALE GENOMIC DNA]</scope>
    <source>
        <strain evidence="6">TX430BB</strain>
    </source>
</reference>
<dbReference type="OMA" id="EREDWWT"/>
<gene>
    <name evidence="5" type="ORF">CSUB01_12396</name>
</gene>
<dbReference type="EC" id="3.1.1.-" evidence="3"/>
<feature type="signal peptide" evidence="3">
    <location>
        <begin position="1"/>
        <end position="27"/>
    </location>
</feature>
<evidence type="ECO:0000256" key="1">
    <source>
        <dbReference type="ARBA" id="ARBA00005964"/>
    </source>
</evidence>
<dbReference type="PROSITE" id="PS00122">
    <property type="entry name" value="CARBOXYLESTERASE_B_1"/>
    <property type="match status" value="1"/>
</dbReference>
<dbReference type="HOGENOM" id="CLU_006586_10_7_1"/>
<dbReference type="STRING" id="1173701.A0A066XJM4"/>
<comment type="similarity">
    <text evidence="1 3">Belongs to the type-B carboxylesterase/lipase family.</text>
</comment>
<feature type="chain" id="PRO_5005103444" description="Carboxylic ester hydrolase" evidence="3">
    <location>
        <begin position="28"/>
        <end position="580"/>
    </location>
</feature>
<dbReference type="SUPFAM" id="SSF53474">
    <property type="entry name" value="alpha/beta-Hydrolases"/>
    <property type="match status" value="1"/>
</dbReference>
<evidence type="ECO:0000313" key="5">
    <source>
        <dbReference type="EMBL" id="KDN69107.1"/>
    </source>
</evidence>
<keyword evidence="3" id="KW-0732">Signal</keyword>
<dbReference type="eggNOG" id="KOG4389">
    <property type="taxonomic scope" value="Eukaryota"/>
</dbReference>
<comment type="caution">
    <text evidence="5">The sequence shown here is derived from an EMBL/GenBank/DDBJ whole genome shotgun (WGS) entry which is preliminary data.</text>
</comment>